<dbReference type="EMBL" id="JAEUBG010002352">
    <property type="protein sequence ID" value="KAH3684732.1"/>
    <property type="molecule type" value="Genomic_DNA"/>
</dbReference>
<evidence type="ECO:0000313" key="4">
    <source>
        <dbReference type="Proteomes" id="UP000774326"/>
    </source>
</evidence>
<feature type="region of interest" description="Disordered" evidence="1">
    <location>
        <begin position="1"/>
        <end position="20"/>
    </location>
</feature>
<feature type="region of interest" description="Disordered" evidence="1">
    <location>
        <begin position="219"/>
        <end position="243"/>
    </location>
</feature>
<dbReference type="Pfam" id="PF26087">
    <property type="entry name" value="DUF8032"/>
    <property type="match status" value="1"/>
</dbReference>
<gene>
    <name evidence="3" type="ORF">WICPIJ_004318</name>
</gene>
<name>A0A9P8Q7Z6_WICPI</name>
<evidence type="ECO:0000313" key="3">
    <source>
        <dbReference type="EMBL" id="KAH3684732.1"/>
    </source>
</evidence>
<dbReference type="Proteomes" id="UP000774326">
    <property type="component" value="Unassembled WGS sequence"/>
</dbReference>
<feature type="domain" description="DUF8032" evidence="2">
    <location>
        <begin position="392"/>
        <end position="491"/>
    </location>
</feature>
<feature type="region of interest" description="Disordered" evidence="1">
    <location>
        <begin position="37"/>
        <end position="57"/>
    </location>
</feature>
<sequence length="520" mass="59273">MDSGMKENNTIYTNGHPLNPFNERYNEEYQPGFNQYQPPHSHHQLAPQGAELGPSSSQYFNGIGMQYAPDEPAYQVPYSAQAQLESSFQPNPHYNNQDEQYFHNNDSNNISHSSIQSMPNTNQPQYYPMFPSQQVPLPYTNYNVHSQSPFLSQTQPPPQTQLLLLQQQQQHQQPIYQASNYLPPPIGTFTNNQASSYTVASSNEIGQRLGLPPLPSAVREGAEEEEAGYNHHPSMHSRSYSRDSQFLQQSQPVRPERPILQYSVSAPLQAPLPMMVTTNQIHAKEESIHQQQQLQPHEDPARFNDRGMFQPAEYSTYPDVNGLEQRQILGYHRNNLYYTPPMSSVPHQKLRLPPTIVGKDSEELSFKKTLPGPMRATEPILKKDPQTNDDLLTFKYTDNKIVKEFTVRLPSTTSASETIQETLAKIPLSDAFKKANSLYPNAMVSESSYQGRRFKYETECNEIGWMICWFNEQIRGRKGILQRAVDSWRNTRSDDSLKSRRVRGVKMKTVLAESGSSGNV</sequence>
<evidence type="ECO:0000256" key="1">
    <source>
        <dbReference type="SAM" id="MobiDB-lite"/>
    </source>
</evidence>
<reference evidence="3" key="2">
    <citation type="submission" date="2021-01" db="EMBL/GenBank/DDBJ databases">
        <authorList>
            <person name="Schikora-Tamarit M.A."/>
        </authorList>
    </citation>
    <scope>NUCLEOTIDE SEQUENCE</scope>
    <source>
        <strain evidence="3">CBS2887</strain>
    </source>
</reference>
<feature type="compositionally biased region" description="Polar residues" evidence="1">
    <location>
        <begin position="1"/>
        <end position="13"/>
    </location>
</feature>
<reference evidence="3" key="1">
    <citation type="journal article" date="2021" name="Open Biol.">
        <title>Shared evolutionary footprints suggest mitochondrial oxidative damage underlies multiple complex I losses in fungi.</title>
        <authorList>
            <person name="Schikora-Tamarit M.A."/>
            <person name="Marcet-Houben M."/>
            <person name="Nosek J."/>
            <person name="Gabaldon T."/>
        </authorList>
    </citation>
    <scope>NUCLEOTIDE SEQUENCE</scope>
    <source>
        <strain evidence="3">CBS2887</strain>
    </source>
</reference>
<organism evidence="3 4">
    <name type="scientific">Wickerhamomyces pijperi</name>
    <name type="common">Yeast</name>
    <name type="synonym">Pichia pijperi</name>
    <dbReference type="NCBI Taxonomy" id="599730"/>
    <lineage>
        <taxon>Eukaryota</taxon>
        <taxon>Fungi</taxon>
        <taxon>Dikarya</taxon>
        <taxon>Ascomycota</taxon>
        <taxon>Saccharomycotina</taxon>
        <taxon>Saccharomycetes</taxon>
        <taxon>Phaffomycetales</taxon>
        <taxon>Wickerhamomycetaceae</taxon>
        <taxon>Wickerhamomyces</taxon>
    </lineage>
</organism>
<accession>A0A9P8Q7Z6</accession>
<comment type="caution">
    <text evidence="3">The sequence shown here is derived from an EMBL/GenBank/DDBJ whole genome shotgun (WGS) entry which is preliminary data.</text>
</comment>
<dbReference type="AlphaFoldDB" id="A0A9P8Q7Z6"/>
<protein>
    <recommendedName>
        <fullName evidence="2">DUF8032 domain-containing protein</fullName>
    </recommendedName>
</protein>
<dbReference type="InterPro" id="IPR058345">
    <property type="entry name" value="DUF8032"/>
</dbReference>
<proteinExistence type="predicted"/>
<dbReference type="OrthoDB" id="5599902at2759"/>
<evidence type="ECO:0000259" key="2">
    <source>
        <dbReference type="Pfam" id="PF26087"/>
    </source>
</evidence>
<keyword evidence="4" id="KW-1185">Reference proteome</keyword>